<gene>
    <name evidence="14" type="ORF">GSTENG00004635001</name>
</gene>
<dbReference type="SUPFAM" id="SSF46934">
    <property type="entry name" value="UBA-like"/>
    <property type="match status" value="2"/>
</dbReference>
<reference evidence="14" key="1">
    <citation type="journal article" date="2004" name="Nature">
        <title>Genome duplication in the teleost fish Tetraodon nigroviridis reveals the early vertebrate proto-karyotype.</title>
        <authorList>
            <person name="Jaillon O."/>
            <person name="Aury J.-M."/>
            <person name="Brunet F."/>
            <person name="Petit J.-L."/>
            <person name="Stange-Thomann N."/>
            <person name="Mauceli E."/>
            <person name="Bouneau L."/>
            <person name="Fischer C."/>
            <person name="Ozouf-Costaz C."/>
            <person name="Bernot A."/>
            <person name="Nicaud S."/>
            <person name="Jaffe D."/>
            <person name="Fisher S."/>
            <person name="Lutfalla G."/>
            <person name="Dossat C."/>
            <person name="Segurens B."/>
            <person name="Dasilva C."/>
            <person name="Salanoubat M."/>
            <person name="Levy M."/>
            <person name="Boudet N."/>
            <person name="Castellano S."/>
            <person name="Anthouard V."/>
            <person name="Jubin C."/>
            <person name="Castelli V."/>
            <person name="Katinka M."/>
            <person name="Vacherie B."/>
            <person name="Biemont C."/>
            <person name="Skalli Z."/>
            <person name="Cattolico L."/>
            <person name="Poulain J."/>
            <person name="De Berardinis V."/>
            <person name="Cruaud C."/>
            <person name="Duprat S."/>
            <person name="Brottier P."/>
            <person name="Coutanceau J.-P."/>
            <person name="Gouzy J."/>
            <person name="Parra G."/>
            <person name="Lardier G."/>
            <person name="Chapple C."/>
            <person name="McKernan K.J."/>
            <person name="McEwan P."/>
            <person name="Bosak S."/>
            <person name="Kellis M."/>
            <person name="Volff J.-N."/>
            <person name="Guigo R."/>
            <person name="Zody M.C."/>
            <person name="Mesirov J."/>
            <person name="Lindblad-Toh K."/>
            <person name="Birren B."/>
            <person name="Nusbaum C."/>
            <person name="Kahn D."/>
            <person name="Robinson-Rechavi M."/>
            <person name="Laudet V."/>
            <person name="Schachter V."/>
            <person name="Quetier F."/>
            <person name="Saurin W."/>
            <person name="Scarpelli C."/>
            <person name="Wincker P."/>
            <person name="Lander E.S."/>
            <person name="Weissenbach J."/>
            <person name="Roest Crollius H."/>
        </authorList>
    </citation>
    <scope>NUCLEOTIDE SEQUENCE [LARGE SCALE GENOMIC DNA]</scope>
</reference>
<feature type="region of interest" description="Disordered" evidence="12">
    <location>
        <begin position="225"/>
        <end position="254"/>
    </location>
</feature>
<protein>
    <recommendedName>
        <fullName evidence="3">ubiquitinyl hydrolase 1</fullName>
        <ecNumber evidence="3">3.4.19.12</ecNumber>
    </recommendedName>
</protein>
<proteinExistence type="predicted"/>
<keyword evidence="5" id="KW-0597">Phosphoprotein</keyword>
<evidence type="ECO:0000256" key="4">
    <source>
        <dbReference type="ARBA" id="ARBA00022499"/>
    </source>
</evidence>
<comment type="catalytic activity">
    <reaction evidence="1">
        <text>Thiol-dependent hydrolysis of ester, thioester, amide, peptide and isopeptide bonds formed by the C-terminal Gly of ubiquitin (a 76-residue protein attached to proteins as an intracellular targeting signal).</text>
        <dbReference type="EC" id="3.4.19.12"/>
    </reaction>
</comment>
<keyword evidence="7" id="KW-0833">Ubl conjugation pathway</keyword>
<evidence type="ECO:0000256" key="11">
    <source>
        <dbReference type="ARBA" id="ARBA00023242"/>
    </source>
</evidence>
<dbReference type="Gene3D" id="6.10.250.1720">
    <property type="match status" value="2"/>
</dbReference>
<dbReference type="InterPro" id="IPR054108">
    <property type="entry name" value="USP25/28_UIM"/>
</dbReference>
<dbReference type="GO" id="GO:0004843">
    <property type="term" value="F:cysteine-type deubiquitinase activity"/>
    <property type="evidence" value="ECO:0007669"/>
    <property type="project" value="UniProtKB-EC"/>
</dbReference>
<dbReference type="InterPro" id="IPR009060">
    <property type="entry name" value="UBA-like_sf"/>
</dbReference>
<dbReference type="PROSITE" id="PS50330">
    <property type="entry name" value="UIM"/>
    <property type="match status" value="2"/>
</dbReference>
<keyword evidence="8" id="KW-0378">Hydrolase</keyword>
<evidence type="ECO:0000256" key="5">
    <source>
        <dbReference type="ARBA" id="ARBA00022553"/>
    </source>
</evidence>
<dbReference type="SMART" id="SM00726">
    <property type="entry name" value="UIM"/>
    <property type="match status" value="3"/>
</dbReference>
<dbReference type="EMBL" id="CAAE01007510">
    <property type="protein sequence ID" value="CAF90379.1"/>
    <property type="molecule type" value="Genomic_DNA"/>
</dbReference>
<name>Q4T9Q3_TETNG</name>
<dbReference type="Pfam" id="PF22566">
    <property type="entry name" value="UBA_8"/>
    <property type="match status" value="1"/>
</dbReference>
<comment type="caution">
    <text evidence="14">The sequence shown here is derived from an EMBL/GenBank/DDBJ whole genome shotgun (WGS) entry which is preliminary data.</text>
</comment>
<dbReference type="EC" id="3.4.19.12" evidence="3"/>
<feature type="domain" description="UBA-like" evidence="13">
    <location>
        <begin position="15"/>
        <end position="58"/>
    </location>
</feature>
<evidence type="ECO:0000259" key="13">
    <source>
        <dbReference type="Pfam" id="PF22566"/>
    </source>
</evidence>
<evidence type="ECO:0000313" key="14">
    <source>
        <dbReference type="EMBL" id="CAF90379.1"/>
    </source>
</evidence>
<evidence type="ECO:0000256" key="9">
    <source>
        <dbReference type="ARBA" id="ARBA00022807"/>
    </source>
</evidence>
<keyword evidence="11" id="KW-0539">Nucleus</keyword>
<sequence length="254" mass="27741">MTVEQNVLQQHSQKHQQTLLNQLKEITGTTDVQLLQQALQASDGDMTEAVAFLTEKNVQASPQDESSYDQTSQLTSDRYISVGSQADTNVIDLTGDDKDDLQRAIALSLAESSRAFRETGITDEEQAISRWAPTRPSALPDLELGVEASDGDMTEAVAFLTEKNVQASPQDESSYDQTSQLTSDRYISVGSQADTNVIDLTGDDKDDLQRAIALSLAESSRAFRETGITDEEQAISRWAPTRPSALPDLELGVE</sequence>
<evidence type="ECO:0000256" key="8">
    <source>
        <dbReference type="ARBA" id="ARBA00022801"/>
    </source>
</evidence>
<evidence type="ECO:0000256" key="12">
    <source>
        <dbReference type="SAM" id="MobiDB-lite"/>
    </source>
</evidence>
<dbReference type="InterPro" id="IPR003903">
    <property type="entry name" value="UIM_dom"/>
</dbReference>
<evidence type="ECO:0000256" key="2">
    <source>
        <dbReference type="ARBA" id="ARBA00004123"/>
    </source>
</evidence>
<keyword evidence="6" id="KW-0645">Protease</keyword>
<dbReference type="GO" id="GO:0005634">
    <property type="term" value="C:nucleus"/>
    <property type="evidence" value="ECO:0007669"/>
    <property type="project" value="UniProtKB-SubCell"/>
</dbReference>
<dbReference type="FunFam" id="1.10.8.10:FF:000023">
    <property type="entry name" value="Putative ubiquitin carboxyl-terminal hydrolase 25"/>
    <property type="match status" value="1"/>
</dbReference>
<accession>Q4T9Q3</accession>
<dbReference type="Pfam" id="PF21909">
    <property type="entry name" value="USP_UIM_N"/>
    <property type="match status" value="2"/>
</dbReference>
<dbReference type="OrthoDB" id="2420415at2759"/>
<evidence type="ECO:0000256" key="7">
    <source>
        <dbReference type="ARBA" id="ARBA00022786"/>
    </source>
</evidence>
<dbReference type="AlphaFoldDB" id="Q4T9Q3"/>
<keyword evidence="4" id="KW-1017">Isopeptide bond</keyword>
<feature type="non-terminal residue" evidence="14">
    <location>
        <position position="254"/>
    </location>
</feature>
<keyword evidence="10" id="KW-0832">Ubl conjugation</keyword>
<dbReference type="GO" id="GO:0006508">
    <property type="term" value="P:proteolysis"/>
    <property type="evidence" value="ECO:0007669"/>
    <property type="project" value="UniProtKB-KW"/>
</dbReference>
<comment type="subcellular location">
    <subcellularLocation>
        <location evidence="2">Nucleus</location>
    </subcellularLocation>
</comment>
<evidence type="ECO:0000256" key="1">
    <source>
        <dbReference type="ARBA" id="ARBA00000707"/>
    </source>
</evidence>
<organism evidence="14">
    <name type="scientific">Tetraodon nigroviridis</name>
    <name type="common">Spotted green pufferfish</name>
    <name type="synonym">Chelonodon nigroviridis</name>
    <dbReference type="NCBI Taxonomy" id="99883"/>
    <lineage>
        <taxon>Eukaryota</taxon>
        <taxon>Metazoa</taxon>
        <taxon>Chordata</taxon>
        <taxon>Craniata</taxon>
        <taxon>Vertebrata</taxon>
        <taxon>Euteleostomi</taxon>
        <taxon>Actinopterygii</taxon>
        <taxon>Neopterygii</taxon>
        <taxon>Teleostei</taxon>
        <taxon>Neoteleostei</taxon>
        <taxon>Acanthomorphata</taxon>
        <taxon>Eupercaria</taxon>
        <taxon>Tetraodontiformes</taxon>
        <taxon>Tetradontoidea</taxon>
        <taxon>Tetraodontidae</taxon>
        <taxon>Tetraodon</taxon>
    </lineage>
</organism>
<keyword evidence="9" id="KW-0788">Thiol protease</keyword>
<dbReference type="InterPro" id="IPR054109">
    <property type="entry name" value="UBA_8"/>
</dbReference>
<evidence type="ECO:0000256" key="3">
    <source>
        <dbReference type="ARBA" id="ARBA00012759"/>
    </source>
</evidence>
<dbReference type="Gene3D" id="1.10.8.10">
    <property type="entry name" value="DNA helicase RuvA subunit, C-terminal domain"/>
    <property type="match status" value="2"/>
</dbReference>
<evidence type="ECO:0000256" key="10">
    <source>
        <dbReference type="ARBA" id="ARBA00022843"/>
    </source>
</evidence>
<dbReference type="KEGG" id="tng:GSTEN00004635G001"/>
<evidence type="ECO:0000256" key="6">
    <source>
        <dbReference type="ARBA" id="ARBA00022670"/>
    </source>
</evidence>
<reference evidence="14" key="2">
    <citation type="submission" date="2004-02" db="EMBL/GenBank/DDBJ databases">
        <authorList>
            <consortium name="Genoscope"/>
            <consortium name="Whitehead Institute Centre for Genome Research"/>
        </authorList>
    </citation>
    <scope>NUCLEOTIDE SEQUENCE</scope>
</reference>